<dbReference type="EMBL" id="QGTT01000007">
    <property type="protein sequence ID" value="PWW13037.1"/>
    <property type="molecule type" value="Genomic_DNA"/>
</dbReference>
<dbReference type="PANTHER" id="PTHR33371">
    <property type="entry name" value="INTERMEMBRANE PHOSPHOLIPID TRANSPORT SYSTEM BINDING PROTEIN MLAD-RELATED"/>
    <property type="match status" value="1"/>
</dbReference>
<protein>
    <submittedName>
        <fullName evidence="2">Phospholipid/cholesterol/gamma-HCH transport system substrate-binding protein</fullName>
    </submittedName>
</protein>
<evidence type="ECO:0000259" key="1">
    <source>
        <dbReference type="Pfam" id="PF02470"/>
    </source>
</evidence>
<name>A0A317Q9L4_9GAMM</name>
<dbReference type="GO" id="GO:0005548">
    <property type="term" value="F:phospholipid transporter activity"/>
    <property type="evidence" value="ECO:0007669"/>
    <property type="project" value="TreeGrafter"/>
</dbReference>
<dbReference type="AlphaFoldDB" id="A0A317Q9L4"/>
<evidence type="ECO:0000313" key="3">
    <source>
        <dbReference type="Proteomes" id="UP000246964"/>
    </source>
</evidence>
<dbReference type="STRING" id="519453.SAMN04488070_1334"/>
<comment type="caution">
    <text evidence="2">The sequence shown here is derived from an EMBL/GenBank/DDBJ whole genome shotgun (WGS) entry which is preliminary data.</text>
</comment>
<dbReference type="InterPro" id="IPR030970">
    <property type="entry name" value="ABC_MlaD"/>
</dbReference>
<evidence type="ECO:0000313" key="2">
    <source>
        <dbReference type="EMBL" id="PWW13037.1"/>
    </source>
</evidence>
<dbReference type="Proteomes" id="UP000246964">
    <property type="component" value="Unassembled WGS sequence"/>
</dbReference>
<dbReference type="InterPro" id="IPR052336">
    <property type="entry name" value="MlaD_Phospholipid_Transporter"/>
</dbReference>
<dbReference type="InterPro" id="IPR003399">
    <property type="entry name" value="Mce/MlaD"/>
</dbReference>
<accession>A0A317Q9L4</accession>
<dbReference type="OrthoDB" id="9788420at2"/>
<dbReference type="GO" id="GO:0005543">
    <property type="term" value="F:phospholipid binding"/>
    <property type="evidence" value="ECO:0007669"/>
    <property type="project" value="TreeGrafter"/>
</dbReference>
<feature type="domain" description="Mce/MlaD" evidence="1">
    <location>
        <begin position="39"/>
        <end position="117"/>
    </location>
</feature>
<reference evidence="2 3" key="1">
    <citation type="submission" date="2018-05" db="EMBL/GenBank/DDBJ databases">
        <title>Freshwater and sediment microbial communities from various areas in North America, analyzing microbe dynamics in response to fracking.</title>
        <authorList>
            <person name="Lamendella R."/>
        </authorList>
    </citation>
    <scope>NUCLEOTIDE SEQUENCE [LARGE SCALE GENOMIC DNA]</scope>
    <source>
        <strain evidence="2 3">125B1</strain>
    </source>
</reference>
<proteinExistence type="predicted"/>
<dbReference type="RefSeq" id="WP_110075979.1">
    <property type="nucleotide sequence ID" value="NZ_QGTT01000007.1"/>
</dbReference>
<sequence length="155" mass="16851">MESRNTQLAVGLFVIIGVLALLFLGLQAANTNVATAGETYRLYAKFDNIGGLKERSPVKVGGVVVGRVSKITLDGDYYEPLVEMVISKQYNEFSDTTSVSILTSGLLGEQYIGLNPGFIDDTVQMLEDGDRIYDTKSALVLEDLIGQFLFSQGND</sequence>
<dbReference type="Pfam" id="PF02470">
    <property type="entry name" value="MlaD"/>
    <property type="match status" value="1"/>
</dbReference>
<keyword evidence="3" id="KW-1185">Reference proteome</keyword>
<dbReference type="PANTHER" id="PTHR33371:SF4">
    <property type="entry name" value="INTERMEMBRANE PHOSPHOLIPID TRANSPORT SYSTEM BINDING PROTEIN MLAD"/>
    <property type="match status" value="1"/>
</dbReference>
<dbReference type="NCBIfam" id="TIGR04430">
    <property type="entry name" value="OM_asym_MlaD"/>
    <property type="match status" value="1"/>
</dbReference>
<organism evidence="2 3">
    <name type="scientific">Pseudidiomarina maritima</name>
    <dbReference type="NCBI Taxonomy" id="519453"/>
    <lineage>
        <taxon>Bacteria</taxon>
        <taxon>Pseudomonadati</taxon>
        <taxon>Pseudomonadota</taxon>
        <taxon>Gammaproteobacteria</taxon>
        <taxon>Alteromonadales</taxon>
        <taxon>Idiomarinaceae</taxon>
        <taxon>Pseudidiomarina</taxon>
    </lineage>
</organism>
<gene>
    <name evidence="2" type="ORF">DET45_10768</name>
</gene>